<accession>A0ABQ4Q0D9</accession>
<dbReference type="PANTHER" id="PTHR11527">
    <property type="entry name" value="HEAT-SHOCK PROTEIN 20 FAMILY MEMBER"/>
    <property type="match status" value="1"/>
</dbReference>
<organism evidence="4 5">
    <name type="scientific">Noviherbaspirillum aridicola</name>
    <dbReference type="NCBI Taxonomy" id="2849687"/>
    <lineage>
        <taxon>Bacteria</taxon>
        <taxon>Pseudomonadati</taxon>
        <taxon>Pseudomonadota</taxon>
        <taxon>Betaproteobacteria</taxon>
        <taxon>Burkholderiales</taxon>
        <taxon>Oxalobacteraceae</taxon>
        <taxon>Noviherbaspirillum</taxon>
    </lineage>
</organism>
<dbReference type="PROSITE" id="PS01031">
    <property type="entry name" value="SHSP"/>
    <property type="match status" value="1"/>
</dbReference>
<keyword evidence="5" id="KW-1185">Reference proteome</keyword>
<dbReference type="InterPro" id="IPR002068">
    <property type="entry name" value="A-crystallin/Hsp20_dom"/>
</dbReference>
<proteinExistence type="inferred from homology"/>
<evidence type="ECO:0000313" key="5">
    <source>
        <dbReference type="Proteomes" id="UP000887222"/>
    </source>
</evidence>
<comment type="caution">
    <text evidence="4">The sequence shown here is derived from an EMBL/GenBank/DDBJ whole genome shotgun (WGS) entry which is preliminary data.</text>
</comment>
<dbReference type="Pfam" id="PF00011">
    <property type="entry name" value="HSP20"/>
    <property type="match status" value="1"/>
</dbReference>
<evidence type="ECO:0000259" key="3">
    <source>
        <dbReference type="PROSITE" id="PS01031"/>
    </source>
</evidence>
<protein>
    <recommendedName>
        <fullName evidence="3">SHSP domain-containing protein</fullName>
    </recommendedName>
</protein>
<dbReference type="InterPro" id="IPR008978">
    <property type="entry name" value="HSP20-like_chaperone"/>
</dbReference>
<dbReference type="Gene3D" id="2.60.40.790">
    <property type="match status" value="1"/>
</dbReference>
<dbReference type="CDD" id="cd06464">
    <property type="entry name" value="ACD_sHsps-like"/>
    <property type="match status" value="1"/>
</dbReference>
<reference evidence="4 5" key="1">
    <citation type="journal article" date="2022" name="Int. J. Syst. Evol. Microbiol.">
        <title>Noviherbaspirillum aridicola sp. nov., isolated from an arid soil in Pakistan.</title>
        <authorList>
            <person name="Khan I.U."/>
            <person name="Saqib M."/>
            <person name="Amin A."/>
            <person name="Hussain F."/>
            <person name="Li L."/>
            <person name="Liu Y.H."/>
            <person name="Fang B.Z."/>
            <person name="Ahmed I."/>
            <person name="Li W.J."/>
        </authorList>
    </citation>
    <scope>NUCLEOTIDE SEQUENCE [LARGE SCALE GENOMIC DNA]</scope>
    <source>
        <strain evidence="4 5">NCCP-691</strain>
    </source>
</reference>
<gene>
    <name evidence="4" type="ORF">NCCP691_05100</name>
</gene>
<dbReference type="Proteomes" id="UP000887222">
    <property type="component" value="Unassembled WGS sequence"/>
</dbReference>
<dbReference type="RefSeq" id="WP_220806672.1">
    <property type="nucleotide sequence ID" value="NZ_BPMK01000002.1"/>
</dbReference>
<dbReference type="InterPro" id="IPR031107">
    <property type="entry name" value="Small_HSP"/>
</dbReference>
<evidence type="ECO:0000313" key="4">
    <source>
        <dbReference type="EMBL" id="GIZ50496.1"/>
    </source>
</evidence>
<evidence type="ECO:0000256" key="2">
    <source>
        <dbReference type="RuleBase" id="RU003616"/>
    </source>
</evidence>
<dbReference type="EMBL" id="BPMK01000002">
    <property type="protein sequence ID" value="GIZ50496.1"/>
    <property type="molecule type" value="Genomic_DNA"/>
</dbReference>
<evidence type="ECO:0000256" key="1">
    <source>
        <dbReference type="PROSITE-ProRule" id="PRU00285"/>
    </source>
</evidence>
<sequence length="168" mass="18971">MNLNELKQSFSTLFDSVAEGWQHLRQSASTALTGFRPGQDTGLPDRKQVDDMFFIPSGTWSMLGNNLFEDERRVVVQLEIPGMDKSALQVEIQENLLVVRGEKRFRREDTEGRYRVLQCAYGSFERVVPLPAAVVSEQAVASYADGVLRVELPKVTASEARRHTVRID</sequence>
<dbReference type="SUPFAM" id="SSF49764">
    <property type="entry name" value="HSP20-like chaperones"/>
    <property type="match status" value="1"/>
</dbReference>
<name>A0ABQ4Q0D9_9BURK</name>
<feature type="domain" description="SHSP" evidence="3">
    <location>
        <begin position="56"/>
        <end position="168"/>
    </location>
</feature>
<comment type="similarity">
    <text evidence="1 2">Belongs to the small heat shock protein (HSP20) family.</text>
</comment>